<evidence type="ECO:0000256" key="7">
    <source>
        <dbReference type="SAM" id="MobiDB-lite"/>
    </source>
</evidence>
<comment type="similarity">
    <text evidence="2 6">Belongs to the iron/ascorbate-dependent oxidoreductase family.</text>
</comment>
<dbReference type="OrthoDB" id="288590at2759"/>
<dbReference type="InterPro" id="IPR005123">
    <property type="entry name" value="Oxoglu/Fe-dep_dioxygenase_dom"/>
</dbReference>
<sequence>MADYSRSKELKKFDDTKAGVKGLVDSGIVNVPKMFIRPADELAQELIINPTHTNNNNNNQIPTVDLSGTEAGGSRRKETVDQIKAASKEWGIFQVTNHGIPLNAMDEMIDGVRLFNEQDLGLKREIYSHDTTKTVRFNSYADLYTSKIADWRDTLFLSSFRSDLDPNEIPAVCRNSTMEYVKHIKRLGETLFELLSEALGLRSDHLGSMGGSKGCSIVCHYYPPCPQPELTLGLKEHTDPGFLNVLLQNEIDGLQVLHQCQWLDVHPTRGGLIVNIGDLLQIVSNGKLKSVRHRAVNKNAGPRITVSSSFSGHVSLLHKTFSPISELTSEPDPPRYKDFVLKEYYARYLSKSDGKSLTECYKL</sequence>
<dbReference type="GO" id="GO:0046872">
    <property type="term" value="F:metal ion binding"/>
    <property type="evidence" value="ECO:0007669"/>
    <property type="project" value="UniProtKB-KW"/>
</dbReference>
<evidence type="ECO:0000256" key="5">
    <source>
        <dbReference type="ARBA" id="ARBA00023004"/>
    </source>
</evidence>
<feature type="region of interest" description="Disordered" evidence="7">
    <location>
        <begin position="51"/>
        <end position="74"/>
    </location>
</feature>
<dbReference type="Pfam" id="PF03171">
    <property type="entry name" value="2OG-FeII_Oxy"/>
    <property type="match status" value="1"/>
</dbReference>
<protein>
    <submittedName>
        <fullName evidence="9">1-aminocyclopropane-1-carboxylate oxidase-like protein 1-like isoform X3</fullName>
    </submittedName>
</protein>
<evidence type="ECO:0000313" key="10">
    <source>
        <dbReference type="Proteomes" id="UP000436088"/>
    </source>
</evidence>
<gene>
    <name evidence="9" type="ORF">F3Y22_tig00110676pilonHSYRG00366</name>
</gene>
<feature type="domain" description="Fe2OG dioxygenase" evidence="8">
    <location>
        <begin position="213"/>
        <end position="315"/>
    </location>
</feature>
<keyword evidence="4 6" id="KW-0560">Oxidoreductase</keyword>
<organism evidence="9 10">
    <name type="scientific">Hibiscus syriacus</name>
    <name type="common">Rose of Sharon</name>
    <dbReference type="NCBI Taxonomy" id="106335"/>
    <lineage>
        <taxon>Eukaryota</taxon>
        <taxon>Viridiplantae</taxon>
        <taxon>Streptophyta</taxon>
        <taxon>Embryophyta</taxon>
        <taxon>Tracheophyta</taxon>
        <taxon>Spermatophyta</taxon>
        <taxon>Magnoliopsida</taxon>
        <taxon>eudicotyledons</taxon>
        <taxon>Gunneridae</taxon>
        <taxon>Pentapetalae</taxon>
        <taxon>rosids</taxon>
        <taxon>malvids</taxon>
        <taxon>Malvales</taxon>
        <taxon>Malvaceae</taxon>
        <taxon>Malvoideae</taxon>
        <taxon>Hibiscus</taxon>
    </lineage>
</organism>
<proteinExistence type="inferred from homology"/>
<name>A0A6A2ZY10_HIBSY</name>
<dbReference type="GO" id="GO:0051213">
    <property type="term" value="F:dioxygenase activity"/>
    <property type="evidence" value="ECO:0007669"/>
    <property type="project" value="UniProtKB-ARBA"/>
</dbReference>
<dbReference type="PANTHER" id="PTHR10209:SF865">
    <property type="entry name" value="1-AMINOCYCLOPROPANE-1-CARBOXYLATE OXIDASE HOMOLOG 1-LIKE"/>
    <property type="match status" value="1"/>
</dbReference>
<dbReference type="Pfam" id="PF14226">
    <property type="entry name" value="DIOX_N"/>
    <property type="match status" value="1"/>
</dbReference>
<evidence type="ECO:0000256" key="2">
    <source>
        <dbReference type="ARBA" id="ARBA00008056"/>
    </source>
</evidence>
<dbReference type="InterPro" id="IPR044861">
    <property type="entry name" value="IPNS-like_FE2OG_OXY"/>
</dbReference>
<dbReference type="PROSITE" id="PS51471">
    <property type="entry name" value="FE2OG_OXY"/>
    <property type="match status" value="1"/>
</dbReference>
<evidence type="ECO:0000313" key="9">
    <source>
        <dbReference type="EMBL" id="KAE8696297.1"/>
    </source>
</evidence>
<dbReference type="Proteomes" id="UP000436088">
    <property type="component" value="Unassembled WGS sequence"/>
</dbReference>
<dbReference type="InterPro" id="IPR027443">
    <property type="entry name" value="IPNS-like_sf"/>
</dbReference>
<dbReference type="PANTHER" id="PTHR10209">
    <property type="entry name" value="OXIDOREDUCTASE, 2OG-FE II OXYGENASE FAMILY PROTEIN"/>
    <property type="match status" value="1"/>
</dbReference>
<dbReference type="EMBL" id="VEPZ02001069">
    <property type="protein sequence ID" value="KAE8696297.1"/>
    <property type="molecule type" value="Genomic_DNA"/>
</dbReference>
<accession>A0A6A2ZY10</accession>
<dbReference type="InterPro" id="IPR026992">
    <property type="entry name" value="DIOX_N"/>
</dbReference>
<keyword evidence="10" id="KW-1185">Reference proteome</keyword>
<keyword evidence="5 6" id="KW-0408">Iron</keyword>
<evidence type="ECO:0000256" key="4">
    <source>
        <dbReference type="ARBA" id="ARBA00023002"/>
    </source>
</evidence>
<evidence type="ECO:0000256" key="3">
    <source>
        <dbReference type="ARBA" id="ARBA00022723"/>
    </source>
</evidence>
<dbReference type="FunFam" id="2.60.120.330:FF:000005">
    <property type="entry name" value="1-aminocyclopropane-1-carboxylate oxidase homolog 1"/>
    <property type="match status" value="1"/>
</dbReference>
<comment type="cofactor">
    <cofactor evidence="1">
        <name>Fe cation</name>
        <dbReference type="ChEBI" id="CHEBI:24875"/>
    </cofactor>
</comment>
<reference evidence="9" key="1">
    <citation type="submission" date="2019-09" db="EMBL/GenBank/DDBJ databases">
        <title>Draft genome information of white flower Hibiscus syriacus.</title>
        <authorList>
            <person name="Kim Y.-M."/>
        </authorList>
    </citation>
    <scope>NUCLEOTIDE SEQUENCE [LARGE SCALE GENOMIC DNA]</scope>
    <source>
        <strain evidence="9">YM2019G1</strain>
    </source>
</reference>
<evidence type="ECO:0000256" key="6">
    <source>
        <dbReference type="RuleBase" id="RU003682"/>
    </source>
</evidence>
<dbReference type="Gene3D" id="2.60.120.330">
    <property type="entry name" value="B-lactam Antibiotic, Isopenicillin N Synthase, Chain"/>
    <property type="match status" value="1"/>
</dbReference>
<evidence type="ECO:0000256" key="1">
    <source>
        <dbReference type="ARBA" id="ARBA00001962"/>
    </source>
</evidence>
<keyword evidence="3 6" id="KW-0479">Metal-binding</keyword>
<comment type="caution">
    <text evidence="9">The sequence shown here is derived from an EMBL/GenBank/DDBJ whole genome shotgun (WGS) entry which is preliminary data.</text>
</comment>
<evidence type="ECO:0000259" key="8">
    <source>
        <dbReference type="PROSITE" id="PS51471"/>
    </source>
</evidence>
<dbReference type="SUPFAM" id="SSF51197">
    <property type="entry name" value="Clavaminate synthase-like"/>
    <property type="match status" value="1"/>
</dbReference>
<dbReference type="AlphaFoldDB" id="A0A6A2ZY10"/>